<reference evidence="2 3" key="1">
    <citation type="submission" date="2023-07" db="EMBL/GenBank/DDBJ databases">
        <title>Sequencing the genomes of 1000 actinobacteria strains.</title>
        <authorList>
            <person name="Klenk H.-P."/>
        </authorList>
    </citation>
    <scope>NUCLEOTIDE SEQUENCE [LARGE SCALE GENOMIC DNA]</scope>
    <source>
        <strain evidence="2 3">DSM 17163</strain>
    </source>
</reference>
<accession>A0ABT9NIA6</accession>
<dbReference type="Pfam" id="PF12502">
    <property type="entry name" value="DUF3710"/>
    <property type="match status" value="1"/>
</dbReference>
<evidence type="ECO:0000313" key="3">
    <source>
        <dbReference type="Proteomes" id="UP001243212"/>
    </source>
</evidence>
<dbReference type="RefSeq" id="WP_307683299.1">
    <property type="nucleotide sequence ID" value="NZ_JAUSQX010000001.1"/>
</dbReference>
<evidence type="ECO:0000256" key="1">
    <source>
        <dbReference type="SAM" id="MobiDB-lite"/>
    </source>
</evidence>
<comment type="caution">
    <text evidence="2">The sequence shown here is derived from an EMBL/GenBank/DDBJ whole genome shotgun (WGS) entry which is preliminary data.</text>
</comment>
<feature type="region of interest" description="Disordered" evidence="1">
    <location>
        <begin position="1"/>
        <end position="36"/>
    </location>
</feature>
<protein>
    <recommendedName>
        <fullName evidence="4">DUF3710 domain-containing protein</fullName>
    </recommendedName>
</protein>
<sequence>MAWFFRKKKDAEPAAEQPTPEEEKARLEGPWDSGDVEDLGQRLDAGSLWIPLVPGASLQFSLDRKRRQVLGIVFSKNNSALQLQVFSSPRSRDIWDEVRRDMQTSIAKQGGSSQEAQGEFGTELRANMPVANSKNVAPYRFIGIDGPRWLLRATIYGRAGSDDEAAKEMYDIIKDVVVHRGQTPHPPRELLPLEIPQQIKNQGDE</sequence>
<dbReference type="EMBL" id="JAUSQX010000001">
    <property type="protein sequence ID" value="MDP9807128.1"/>
    <property type="molecule type" value="Genomic_DNA"/>
</dbReference>
<name>A0ABT9NIA6_9ACTO</name>
<organism evidence="2 3">
    <name type="scientific">Trueperella bonasi</name>
    <dbReference type="NCBI Taxonomy" id="312286"/>
    <lineage>
        <taxon>Bacteria</taxon>
        <taxon>Bacillati</taxon>
        <taxon>Actinomycetota</taxon>
        <taxon>Actinomycetes</taxon>
        <taxon>Actinomycetales</taxon>
        <taxon>Actinomycetaceae</taxon>
        <taxon>Trueperella</taxon>
    </lineage>
</organism>
<feature type="region of interest" description="Disordered" evidence="1">
    <location>
        <begin position="183"/>
        <end position="205"/>
    </location>
</feature>
<evidence type="ECO:0000313" key="2">
    <source>
        <dbReference type="EMBL" id="MDP9807128.1"/>
    </source>
</evidence>
<dbReference type="InterPro" id="IPR022183">
    <property type="entry name" value="DUF3710"/>
</dbReference>
<proteinExistence type="predicted"/>
<gene>
    <name evidence="2" type="ORF">J2S70_001710</name>
</gene>
<evidence type="ECO:0008006" key="4">
    <source>
        <dbReference type="Google" id="ProtNLM"/>
    </source>
</evidence>
<keyword evidence="3" id="KW-1185">Reference proteome</keyword>
<dbReference type="Proteomes" id="UP001243212">
    <property type="component" value="Unassembled WGS sequence"/>
</dbReference>